<dbReference type="InterPro" id="IPR009057">
    <property type="entry name" value="Homeodomain-like_sf"/>
</dbReference>
<keyword evidence="3" id="KW-0804">Transcription</keyword>
<dbReference type="Proteomes" id="UP001229486">
    <property type="component" value="Unassembled WGS sequence"/>
</dbReference>
<keyword evidence="1" id="KW-0805">Transcription regulation</keyword>
<dbReference type="InterPro" id="IPR011051">
    <property type="entry name" value="RmlC_Cupin_sf"/>
</dbReference>
<comment type="caution">
    <text evidence="6">The sequence shown here is derived from an EMBL/GenBank/DDBJ whole genome shotgun (WGS) entry which is preliminary data.</text>
</comment>
<name>A0AB73IMT9_9BURK</name>
<organism evidence="6 7">
    <name type="scientific">Paraburkholderia caledonica</name>
    <dbReference type="NCBI Taxonomy" id="134536"/>
    <lineage>
        <taxon>Bacteria</taxon>
        <taxon>Pseudomonadati</taxon>
        <taxon>Pseudomonadota</taxon>
        <taxon>Betaproteobacteria</taxon>
        <taxon>Burkholderiales</taxon>
        <taxon>Burkholderiaceae</taxon>
        <taxon>Paraburkholderia</taxon>
    </lineage>
</organism>
<dbReference type="InterPro" id="IPR036271">
    <property type="entry name" value="Tet_transcr_reg_TetR-rel_C_sf"/>
</dbReference>
<evidence type="ECO:0000256" key="4">
    <source>
        <dbReference type="PROSITE-ProRule" id="PRU00335"/>
    </source>
</evidence>
<evidence type="ECO:0000259" key="5">
    <source>
        <dbReference type="PROSITE" id="PS50977"/>
    </source>
</evidence>
<dbReference type="SUPFAM" id="SSF51182">
    <property type="entry name" value="RmlC-like cupins"/>
    <property type="match status" value="1"/>
</dbReference>
<dbReference type="Gene3D" id="1.10.10.60">
    <property type="entry name" value="Homeodomain-like"/>
    <property type="match status" value="1"/>
</dbReference>
<dbReference type="PANTHER" id="PTHR47506:SF7">
    <property type="entry name" value="TRANSCRIPTIONAL REGULATORY PROTEIN"/>
    <property type="match status" value="1"/>
</dbReference>
<feature type="domain" description="HTH tetR-type" evidence="5">
    <location>
        <begin position="9"/>
        <end position="69"/>
    </location>
</feature>
<dbReference type="InterPro" id="IPR001647">
    <property type="entry name" value="HTH_TetR"/>
</dbReference>
<dbReference type="EMBL" id="JAURTK010000018">
    <property type="protein sequence ID" value="MDP9651323.1"/>
    <property type="molecule type" value="Genomic_DNA"/>
</dbReference>
<dbReference type="SUPFAM" id="SSF46689">
    <property type="entry name" value="Homeodomain-like"/>
    <property type="match status" value="1"/>
</dbReference>
<evidence type="ECO:0000313" key="7">
    <source>
        <dbReference type="Proteomes" id="UP001229486"/>
    </source>
</evidence>
<dbReference type="Gene3D" id="2.60.120.10">
    <property type="entry name" value="Jelly Rolls"/>
    <property type="match status" value="1"/>
</dbReference>
<dbReference type="AlphaFoldDB" id="A0AB73IMT9"/>
<accession>A0AB73IMT9</accession>
<dbReference type="Gene3D" id="1.10.357.10">
    <property type="entry name" value="Tetracycline Repressor, domain 2"/>
    <property type="match status" value="1"/>
</dbReference>
<reference evidence="6" key="1">
    <citation type="submission" date="2023-07" db="EMBL/GenBank/DDBJ databases">
        <title>Sorghum-associated microbial communities from plants grown in Nebraska, USA.</title>
        <authorList>
            <person name="Schachtman D."/>
        </authorList>
    </citation>
    <scope>NUCLEOTIDE SEQUENCE</scope>
    <source>
        <strain evidence="6">DS1061</strain>
    </source>
</reference>
<proteinExistence type="predicted"/>
<sequence>MRYKPGHREESRAKILDAVGRGFRKHGYGGIGVDGLAKEAGVTSGAVYTHFPSKAAAFKEAVSVGMASLREGIEKFQAENGDDWLGAFVDFYMGFKRTCDLTEACAMQALTPEVVRADPEVRAVYQDEMLKVIDTLAKRLPQPTLAARRAQAWALMSLLSGGVTAARAVADGPVSDRAAYYQVEGQEPVILKTGDAFYEPVGPNILHFDNASKTEEAVFTDFNFEREGEPFIVFPAPLTEKIDRRSFPSEKPQVATANTMNVYEQNLQPGAPLPALQAGETGYLYVAKGAVSVKVRGEAPIVYLTGQTFYQPKSAPDTQVVNASKTDAAKVISFRLSNSK</sequence>
<dbReference type="GO" id="GO:0003677">
    <property type="term" value="F:DNA binding"/>
    <property type="evidence" value="ECO:0007669"/>
    <property type="project" value="UniProtKB-UniRule"/>
</dbReference>
<evidence type="ECO:0000256" key="3">
    <source>
        <dbReference type="ARBA" id="ARBA00023163"/>
    </source>
</evidence>
<dbReference type="SUPFAM" id="SSF48498">
    <property type="entry name" value="Tetracyclin repressor-like, C-terminal domain"/>
    <property type="match status" value="1"/>
</dbReference>
<dbReference type="RefSeq" id="WP_244108805.1">
    <property type="nucleotide sequence ID" value="NZ_JAURTK010000018.1"/>
</dbReference>
<dbReference type="PANTHER" id="PTHR47506">
    <property type="entry name" value="TRANSCRIPTIONAL REGULATORY PROTEIN"/>
    <property type="match status" value="1"/>
</dbReference>
<protein>
    <submittedName>
        <fullName evidence="6">AcrR family transcriptional regulator</fullName>
    </submittedName>
</protein>
<dbReference type="PROSITE" id="PS50977">
    <property type="entry name" value="HTH_TETR_2"/>
    <property type="match status" value="1"/>
</dbReference>
<feature type="DNA-binding region" description="H-T-H motif" evidence="4">
    <location>
        <begin position="32"/>
        <end position="51"/>
    </location>
</feature>
<dbReference type="InterPro" id="IPR014710">
    <property type="entry name" value="RmlC-like_jellyroll"/>
</dbReference>
<keyword evidence="2 4" id="KW-0238">DNA-binding</keyword>
<gene>
    <name evidence="6" type="ORF">J2793_006798</name>
</gene>
<dbReference type="Pfam" id="PF00440">
    <property type="entry name" value="TetR_N"/>
    <property type="match status" value="1"/>
</dbReference>
<evidence type="ECO:0000256" key="2">
    <source>
        <dbReference type="ARBA" id="ARBA00023125"/>
    </source>
</evidence>
<evidence type="ECO:0000256" key="1">
    <source>
        <dbReference type="ARBA" id="ARBA00023015"/>
    </source>
</evidence>
<dbReference type="PRINTS" id="PR00455">
    <property type="entry name" value="HTHTETR"/>
</dbReference>
<evidence type="ECO:0000313" key="6">
    <source>
        <dbReference type="EMBL" id="MDP9651323.1"/>
    </source>
</evidence>